<protein>
    <recommendedName>
        <fullName evidence="2">Agenet domain-containing protein</fullName>
    </recommendedName>
</protein>
<keyword evidence="5" id="KW-1185">Reference proteome</keyword>
<feature type="compositionally biased region" description="Basic residues" evidence="1">
    <location>
        <begin position="209"/>
        <end position="223"/>
    </location>
</feature>
<dbReference type="PANTHER" id="PTHR31917">
    <property type="entry name" value="AGENET DOMAIN-CONTAINING PROTEIN-RELATED"/>
    <property type="match status" value="1"/>
</dbReference>
<dbReference type="InterPro" id="IPR014002">
    <property type="entry name" value="Agenet_dom_plant"/>
</dbReference>
<feature type="compositionally biased region" description="Acidic residues" evidence="1">
    <location>
        <begin position="333"/>
        <end position="346"/>
    </location>
</feature>
<reference evidence="3 5" key="2">
    <citation type="journal article" date="2018" name="Plant J.">
        <title>The Physcomitrella patens chromosome-scale assembly reveals moss genome structure and evolution.</title>
        <authorList>
            <person name="Lang D."/>
            <person name="Ullrich K.K."/>
            <person name="Murat F."/>
            <person name="Fuchs J."/>
            <person name="Jenkins J."/>
            <person name="Haas F.B."/>
            <person name="Piednoel M."/>
            <person name="Gundlach H."/>
            <person name="Van Bel M."/>
            <person name="Meyberg R."/>
            <person name="Vives C."/>
            <person name="Morata J."/>
            <person name="Symeonidi A."/>
            <person name="Hiss M."/>
            <person name="Muchero W."/>
            <person name="Kamisugi Y."/>
            <person name="Saleh O."/>
            <person name="Blanc G."/>
            <person name="Decker E.L."/>
            <person name="van Gessel N."/>
            <person name="Grimwood J."/>
            <person name="Hayes R.D."/>
            <person name="Graham S.W."/>
            <person name="Gunter L.E."/>
            <person name="McDaniel S.F."/>
            <person name="Hoernstein S.N.W."/>
            <person name="Larsson A."/>
            <person name="Li F.W."/>
            <person name="Perroud P.F."/>
            <person name="Phillips J."/>
            <person name="Ranjan P."/>
            <person name="Rokshar D.S."/>
            <person name="Rothfels C.J."/>
            <person name="Schneider L."/>
            <person name="Shu S."/>
            <person name="Stevenson D.W."/>
            <person name="Thummler F."/>
            <person name="Tillich M."/>
            <person name="Villarreal Aguilar J.C."/>
            <person name="Widiez T."/>
            <person name="Wong G.K."/>
            <person name="Wymore A."/>
            <person name="Zhang Y."/>
            <person name="Zimmer A.D."/>
            <person name="Quatrano R.S."/>
            <person name="Mayer K.F.X."/>
            <person name="Goodstein D."/>
            <person name="Casacuberta J.M."/>
            <person name="Vandepoele K."/>
            <person name="Reski R."/>
            <person name="Cuming A.C."/>
            <person name="Tuskan G.A."/>
            <person name="Maumus F."/>
            <person name="Salse J."/>
            <person name="Schmutz J."/>
            <person name="Rensing S.A."/>
        </authorList>
    </citation>
    <scope>NUCLEOTIDE SEQUENCE [LARGE SCALE GENOMIC DNA]</scope>
    <source>
        <strain evidence="4 5">cv. Gransden 2004</strain>
    </source>
</reference>
<dbReference type="RefSeq" id="XP_024368586.1">
    <property type="nucleotide sequence ID" value="XM_024512818.2"/>
</dbReference>
<dbReference type="AlphaFoldDB" id="A0A2K1L3F1"/>
<dbReference type="Gramene" id="Pp3c2_28700V3.2">
    <property type="protein sequence ID" value="Pp3c2_28700V3.2"/>
    <property type="gene ID" value="Pp3c2_28700"/>
</dbReference>
<dbReference type="CDD" id="cd20405">
    <property type="entry name" value="Tudor_Agenet_AtDUF_rpt1_3"/>
    <property type="match status" value="1"/>
</dbReference>
<reference evidence="3 5" key="1">
    <citation type="journal article" date="2008" name="Science">
        <title>The Physcomitrella genome reveals evolutionary insights into the conquest of land by plants.</title>
        <authorList>
            <person name="Rensing S."/>
            <person name="Lang D."/>
            <person name="Zimmer A."/>
            <person name="Terry A."/>
            <person name="Salamov A."/>
            <person name="Shapiro H."/>
            <person name="Nishiyama T."/>
            <person name="Perroud P.-F."/>
            <person name="Lindquist E."/>
            <person name="Kamisugi Y."/>
            <person name="Tanahashi T."/>
            <person name="Sakakibara K."/>
            <person name="Fujita T."/>
            <person name="Oishi K."/>
            <person name="Shin-I T."/>
            <person name="Kuroki Y."/>
            <person name="Toyoda A."/>
            <person name="Suzuki Y."/>
            <person name="Hashimoto A."/>
            <person name="Yamaguchi K."/>
            <person name="Sugano A."/>
            <person name="Kohara Y."/>
            <person name="Fujiyama A."/>
            <person name="Anterola A."/>
            <person name="Aoki S."/>
            <person name="Ashton N."/>
            <person name="Barbazuk W.B."/>
            <person name="Barker E."/>
            <person name="Bennetzen J."/>
            <person name="Bezanilla M."/>
            <person name="Blankenship R."/>
            <person name="Cho S.H."/>
            <person name="Dutcher S."/>
            <person name="Estelle M."/>
            <person name="Fawcett J.A."/>
            <person name="Gundlach H."/>
            <person name="Hanada K."/>
            <person name="Heyl A."/>
            <person name="Hicks K.A."/>
            <person name="Hugh J."/>
            <person name="Lohr M."/>
            <person name="Mayer K."/>
            <person name="Melkozernov A."/>
            <person name="Murata T."/>
            <person name="Nelson D."/>
            <person name="Pils B."/>
            <person name="Prigge M."/>
            <person name="Reiss B."/>
            <person name="Renner T."/>
            <person name="Rombauts S."/>
            <person name="Rushton P."/>
            <person name="Sanderfoot A."/>
            <person name="Schween G."/>
            <person name="Shiu S.-H."/>
            <person name="Stueber K."/>
            <person name="Theodoulou F.L."/>
            <person name="Tu H."/>
            <person name="Van de Peer Y."/>
            <person name="Verrier P.J."/>
            <person name="Waters E."/>
            <person name="Wood A."/>
            <person name="Yang L."/>
            <person name="Cove D."/>
            <person name="Cuming A."/>
            <person name="Hasebe M."/>
            <person name="Lucas S."/>
            <person name="Mishler D.B."/>
            <person name="Reski R."/>
            <person name="Grigoriev I."/>
            <person name="Quatrano R.S."/>
            <person name="Boore J.L."/>
        </authorList>
    </citation>
    <scope>NUCLEOTIDE SEQUENCE [LARGE SCALE GENOMIC DNA]</scope>
    <source>
        <strain evidence="4 5">cv. Gransden 2004</strain>
    </source>
</reference>
<evidence type="ECO:0000313" key="3">
    <source>
        <dbReference type="EMBL" id="PNR60541.1"/>
    </source>
</evidence>
<evidence type="ECO:0000313" key="4">
    <source>
        <dbReference type="EnsemblPlants" id="Pp3c2_28700V3.1"/>
    </source>
</evidence>
<dbReference type="EMBL" id="ABEU02000002">
    <property type="protein sequence ID" value="PNR60541.1"/>
    <property type="molecule type" value="Genomic_DNA"/>
</dbReference>
<dbReference type="InterPro" id="IPR008395">
    <property type="entry name" value="Agenet-like_dom"/>
</dbReference>
<organism evidence="3">
    <name type="scientific">Physcomitrium patens</name>
    <name type="common">Spreading-leaved earth moss</name>
    <name type="synonym">Physcomitrella patens</name>
    <dbReference type="NCBI Taxonomy" id="3218"/>
    <lineage>
        <taxon>Eukaryota</taxon>
        <taxon>Viridiplantae</taxon>
        <taxon>Streptophyta</taxon>
        <taxon>Embryophyta</taxon>
        <taxon>Bryophyta</taxon>
        <taxon>Bryophytina</taxon>
        <taxon>Bryopsida</taxon>
        <taxon>Funariidae</taxon>
        <taxon>Funariales</taxon>
        <taxon>Funariaceae</taxon>
        <taxon>Physcomitrium</taxon>
    </lineage>
</organism>
<feature type="compositionally biased region" description="Low complexity" evidence="1">
    <location>
        <begin position="310"/>
        <end position="330"/>
    </location>
</feature>
<dbReference type="Proteomes" id="UP000006727">
    <property type="component" value="Chromosome 2"/>
</dbReference>
<feature type="region of interest" description="Disordered" evidence="1">
    <location>
        <begin position="170"/>
        <end position="359"/>
    </location>
</feature>
<dbReference type="EnsemblPlants" id="Pp3c2_28700V3.2">
    <property type="protein sequence ID" value="Pp3c2_28700V3.2"/>
    <property type="gene ID" value="Pp3c2_28700"/>
</dbReference>
<evidence type="ECO:0000313" key="5">
    <source>
        <dbReference type="Proteomes" id="UP000006727"/>
    </source>
</evidence>
<dbReference type="RefSeq" id="XP_024368587.1">
    <property type="nucleotide sequence ID" value="XM_024512819.2"/>
</dbReference>
<evidence type="ECO:0000256" key="1">
    <source>
        <dbReference type="SAM" id="MobiDB-lite"/>
    </source>
</evidence>
<dbReference type="PaxDb" id="3218-PP1S22_186V6.1"/>
<dbReference type="STRING" id="3218.A0A2K1L3F1"/>
<dbReference type="SMART" id="SM00743">
    <property type="entry name" value="Agenet"/>
    <property type="match status" value="2"/>
</dbReference>
<dbReference type="OrthoDB" id="938602at2759"/>
<dbReference type="EnsemblPlants" id="Pp3c2_28700V3.1">
    <property type="protein sequence ID" value="Pp3c2_28700V3.1"/>
    <property type="gene ID" value="Pp3c2_28700"/>
</dbReference>
<name>A0A2K1L3F1_PHYPA</name>
<gene>
    <name evidence="4" type="primary">LOC112278912</name>
    <name evidence="3" type="ORF">PHYPA_003334</name>
</gene>
<dbReference type="Gramene" id="Pp3c2_28700V3.1">
    <property type="protein sequence ID" value="Pp3c2_28700V3.1"/>
    <property type="gene ID" value="Pp3c2_28700"/>
</dbReference>
<feature type="domain" description="Agenet" evidence="2">
    <location>
        <begin position="14"/>
        <end position="92"/>
    </location>
</feature>
<dbReference type="GeneID" id="112278912"/>
<proteinExistence type="predicted"/>
<sequence length="432" mass="49506">MAMVREGVVVPEPSWMREGNMAEYRAEEAGYEGSWFAVKIVKLHYKSSGERKVCHQVYVQYRDFTVSDDPGSEPLHEFVMKDQLRPFPPELQQTRWRVRDAVETMHNDAWWVGFIKYHNSKENTYRVYYGVGQAELDLPHSHIRCRLEYVRPSGSDLRWSWRRVCPMQDPPAWGPRVNKRELQTQSRLKVSPRRLVYDSDHSWDEDKGRRRGRQPTKRPRLQRKSVSGKPRARTRIRVIKFPKPGMEITTTNLPPHPPKVSEQSIVCLTPGSSPPADSPPHDSNITRASDPQSQIALATTELSPQRRPLSATSSSSSTSSSNNSGSSSKSSSEDVDADGDNSEEDESVHTRTHNRGTVSKGLPDFSIFTDFSADRVIEDRAAYKKLLERFRDSSKGVLDKRRHELLQGIRHELQLPLEFCWQAHCEVFGVLE</sequence>
<feature type="domain" description="Agenet" evidence="2">
    <location>
        <begin position="94"/>
        <end position="151"/>
    </location>
</feature>
<accession>A0A2K1L3F1</accession>
<dbReference type="PANTHER" id="PTHR31917:SF147">
    <property type="entry name" value="AGENET DOMAIN-CONTAINING PROTEIN"/>
    <property type="match status" value="1"/>
</dbReference>
<reference evidence="4" key="3">
    <citation type="submission" date="2020-12" db="UniProtKB">
        <authorList>
            <consortium name="EnsemblPlants"/>
        </authorList>
    </citation>
    <scope>IDENTIFICATION</scope>
</reference>
<evidence type="ECO:0000259" key="2">
    <source>
        <dbReference type="SMART" id="SM00743"/>
    </source>
</evidence>
<feature type="compositionally biased region" description="Basic and acidic residues" evidence="1">
    <location>
        <begin position="195"/>
        <end position="208"/>
    </location>
</feature>
<feature type="compositionally biased region" description="Basic residues" evidence="1">
    <location>
        <begin position="230"/>
        <end position="240"/>
    </location>
</feature>
<dbReference type="Pfam" id="PF05641">
    <property type="entry name" value="Agenet"/>
    <property type="match status" value="1"/>
</dbReference>
<feature type="compositionally biased region" description="Polar residues" evidence="1">
    <location>
        <begin position="285"/>
        <end position="303"/>
    </location>
</feature>